<comment type="caution">
    <text evidence="1">The sequence shown here is derived from an EMBL/GenBank/DDBJ whole genome shotgun (WGS) entry which is preliminary data.</text>
</comment>
<dbReference type="Proteomes" id="UP000310168">
    <property type="component" value="Unassembled WGS sequence"/>
</dbReference>
<keyword evidence="2" id="KW-1185">Reference proteome</keyword>
<name>A0ABY2TPK6_9SPIR</name>
<protein>
    <submittedName>
        <fullName evidence="1">Uncharacterized protein</fullName>
    </submittedName>
</protein>
<proteinExistence type="predicted"/>
<sequence>MLVLIKLSHYEDLKKSEIIQFMWIATPHFTKGGQTPVRLAMTNIRNKVAHAVRHMSMTITKIFNSISFRDYSLLFIKN</sequence>
<organism evidence="1 2">
    <name type="scientific">Brachyspira catarrhinii</name>
    <dbReference type="NCBI Taxonomy" id="2528966"/>
    <lineage>
        <taxon>Bacteria</taxon>
        <taxon>Pseudomonadati</taxon>
        <taxon>Spirochaetota</taxon>
        <taxon>Spirochaetia</taxon>
        <taxon>Brachyspirales</taxon>
        <taxon>Brachyspiraceae</taxon>
        <taxon>Brachyspira</taxon>
    </lineage>
</organism>
<evidence type="ECO:0000313" key="1">
    <source>
        <dbReference type="EMBL" id="TKZ19477.1"/>
    </source>
</evidence>
<accession>A0ABY2TPK6</accession>
<evidence type="ECO:0000313" key="2">
    <source>
        <dbReference type="Proteomes" id="UP000310168"/>
    </source>
</evidence>
<reference evidence="1 2" key="1">
    <citation type="journal article" date="2019" name="Anaerobe">
        <title>Brachyspira catarrhinii sp. nov., an anaerobic intestinal spirochaete isolated from vervet monkeys may have been misidentified as Brachyspira aalborgi in previous studies.</title>
        <authorList>
            <person name="Phillips N.D."/>
            <person name="La T."/>
            <person name="Hampson D.J."/>
        </authorList>
    </citation>
    <scope>NUCLEOTIDE SEQUENCE [LARGE SCALE GENOMIC DNA]</scope>
    <source>
        <strain evidence="1 2">Z12</strain>
    </source>
</reference>
<dbReference type="EMBL" id="SJDU01000864">
    <property type="protein sequence ID" value="TKZ19477.1"/>
    <property type="molecule type" value="Genomic_DNA"/>
</dbReference>
<gene>
    <name evidence="1" type="ORF">EZH24_13700</name>
</gene>